<dbReference type="Proteomes" id="UP000237481">
    <property type="component" value="Unassembled WGS sequence"/>
</dbReference>
<sequence length="217" mass="22312">MLVAAVVAAGFAAAEPATSIAAVFGAEDLYAPVLASVIKADATATEYLLQCGALFDDGPRRRCGHATNDALILTHGTPAMASKGRDGTRTRGFDCKLQGSWPARCDFFDGEDAYEDEPDEDAELMMSLTMTEKLAAAAASGGNNKAATDTTSTAVSRSMAMRLALALDATTTKTTGRRTTAPTDQSPSDKPGGATNMQASVALLGRMLGLGTALGVL</sequence>
<evidence type="ECO:0000256" key="1">
    <source>
        <dbReference type="SAM" id="MobiDB-lite"/>
    </source>
</evidence>
<evidence type="ECO:0000313" key="2">
    <source>
        <dbReference type="EMBL" id="POR31004.1"/>
    </source>
</evidence>
<feature type="region of interest" description="Disordered" evidence="1">
    <location>
        <begin position="168"/>
        <end position="196"/>
    </location>
</feature>
<gene>
    <name evidence="2" type="ORF">TPAR_08744</name>
</gene>
<reference evidence="2 3" key="1">
    <citation type="submission" date="2018-01" db="EMBL/GenBank/DDBJ databases">
        <title>Harnessing the power of phylogenomics to disentangle the directionality and signatures of interkingdom host jumping in the parasitic fungal genus Tolypocladium.</title>
        <authorList>
            <person name="Quandt C.A."/>
            <person name="Patterson W."/>
            <person name="Spatafora J.W."/>
        </authorList>
    </citation>
    <scope>NUCLEOTIDE SEQUENCE [LARGE SCALE GENOMIC DNA]</scope>
    <source>
        <strain evidence="2 3">NRBC 100945</strain>
    </source>
</reference>
<name>A0A2S4KLC2_9HYPO</name>
<comment type="caution">
    <text evidence="2">The sequence shown here is derived from an EMBL/GenBank/DDBJ whole genome shotgun (WGS) entry which is preliminary data.</text>
</comment>
<keyword evidence="3" id="KW-1185">Reference proteome</keyword>
<dbReference type="OrthoDB" id="4991875at2759"/>
<evidence type="ECO:0000313" key="3">
    <source>
        <dbReference type="Proteomes" id="UP000237481"/>
    </source>
</evidence>
<proteinExistence type="predicted"/>
<protein>
    <submittedName>
        <fullName evidence="2">Uncharacterized protein</fullName>
    </submittedName>
</protein>
<dbReference type="EMBL" id="PKSG01001110">
    <property type="protein sequence ID" value="POR31004.1"/>
    <property type="molecule type" value="Genomic_DNA"/>
</dbReference>
<dbReference type="AlphaFoldDB" id="A0A2S4KLC2"/>
<accession>A0A2S4KLC2</accession>
<feature type="compositionally biased region" description="Low complexity" evidence="1">
    <location>
        <begin position="168"/>
        <end position="183"/>
    </location>
</feature>
<organism evidence="2 3">
    <name type="scientific">Tolypocladium paradoxum</name>
    <dbReference type="NCBI Taxonomy" id="94208"/>
    <lineage>
        <taxon>Eukaryota</taxon>
        <taxon>Fungi</taxon>
        <taxon>Dikarya</taxon>
        <taxon>Ascomycota</taxon>
        <taxon>Pezizomycotina</taxon>
        <taxon>Sordariomycetes</taxon>
        <taxon>Hypocreomycetidae</taxon>
        <taxon>Hypocreales</taxon>
        <taxon>Ophiocordycipitaceae</taxon>
        <taxon>Tolypocladium</taxon>
    </lineage>
</organism>